<sequence>MSYYDYLKKKPIHTTAVGAYVLVAGGTCGLLDDDPCAVEIHRVDGVATACEPLPDAFRGSASATFLSVAASDKKMYVMERSTGLICSFDVESGAWGRPALLRPDASLFSCCISFSGGRLILAGLGRDGENTVTLNLWAVDCESSFECEEIGGMPEEMLDRLSGGDVSSSLSSVDISVVGDFAYVCKASDPAMFFSCDFAGGECMWTEVGAPAGMGENPAVRYAFTCSEVRMDDLRRAFWPAEGERGRRRE</sequence>
<accession>A0A843V9B1</accession>
<dbReference type="InterPro" id="IPR011043">
    <property type="entry name" value="Gal_Oxase/kelch_b-propeller"/>
</dbReference>
<dbReference type="AlphaFoldDB" id="A0A843V9B1"/>
<proteinExistence type="predicted"/>
<dbReference type="Gene3D" id="2.120.10.80">
    <property type="entry name" value="Kelch-type beta propeller"/>
    <property type="match status" value="1"/>
</dbReference>
<dbReference type="EMBL" id="NMUH01001452">
    <property type="protein sequence ID" value="MQL92485.1"/>
    <property type="molecule type" value="Genomic_DNA"/>
</dbReference>
<dbReference type="SUPFAM" id="SSF50965">
    <property type="entry name" value="Galactose oxidase, central domain"/>
    <property type="match status" value="1"/>
</dbReference>
<evidence type="ECO:0000313" key="1">
    <source>
        <dbReference type="EMBL" id="MQL92485.1"/>
    </source>
</evidence>
<comment type="caution">
    <text evidence="1">The sequence shown here is derived from an EMBL/GenBank/DDBJ whole genome shotgun (WGS) entry which is preliminary data.</text>
</comment>
<protein>
    <submittedName>
        <fullName evidence="1">Uncharacterized protein</fullName>
    </submittedName>
</protein>
<reference evidence="1" key="1">
    <citation type="submission" date="2017-07" db="EMBL/GenBank/DDBJ databases">
        <title>Taro Niue Genome Assembly and Annotation.</title>
        <authorList>
            <person name="Atibalentja N."/>
            <person name="Keating K."/>
            <person name="Fields C.J."/>
        </authorList>
    </citation>
    <scope>NUCLEOTIDE SEQUENCE</scope>
    <source>
        <strain evidence="1">Niue_2</strain>
        <tissue evidence="1">Leaf</tissue>
    </source>
</reference>
<name>A0A843V9B1_COLES</name>
<evidence type="ECO:0000313" key="2">
    <source>
        <dbReference type="Proteomes" id="UP000652761"/>
    </source>
</evidence>
<dbReference type="OrthoDB" id="1854110at2759"/>
<dbReference type="InterPro" id="IPR015915">
    <property type="entry name" value="Kelch-typ_b-propeller"/>
</dbReference>
<gene>
    <name evidence="1" type="ORF">Taro_025105</name>
</gene>
<keyword evidence="2" id="KW-1185">Reference proteome</keyword>
<organism evidence="1 2">
    <name type="scientific">Colocasia esculenta</name>
    <name type="common">Wild taro</name>
    <name type="synonym">Arum esculentum</name>
    <dbReference type="NCBI Taxonomy" id="4460"/>
    <lineage>
        <taxon>Eukaryota</taxon>
        <taxon>Viridiplantae</taxon>
        <taxon>Streptophyta</taxon>
        <taxon>Embryophyta</taxon>
        <taxon>Tracheophyta</taxon>
        <taxon>Spermatophyta</taxon>
        <taxon>Magnoliopsida</taxon>
        <taxon>Liliopsida</taxon>
        <taxon>Araceae</taxon>
        <taxon>Aroideae</taxon>
        <taxon>Colocasieae</taxon>
        <taxon>Colocasia</taxon>
    </lineage>
</organism>
<dbReference type="Proteomes" id="UP000652761">
    <property type="component" value="Unassembled WGS sequence"/>
</dbReference>